<feature type="transmembrane region" description="Helical" evidence="1">
    <location>
        <begin position="24"/>
        <end position="49"/>
    </location>
</feature>
<protein>
    <submittedName>
        <fullName evidence="2">DUF4870 family protein</fullName>
    </submittedName>
</protein>
<dbReference type="RefSeq" id="WP_394386857.1">
    <property type="nucleotide sequence ID" value="NZ_JBIGIB010000005.1"/>
</dbReference>
<gene>
    <name evidence="2" type="ORF">ACG01O_18390</name>
</gene>
<keyword evidence="3" id="KW-1185">Reference proteome</keyword>
<keyword evidence="1" id="KW-1133">Transmembrane helix</keyword>
<reference evidence="2 3" key="1">
    <citation type="submission" date="2024-08" db="EMBL/GenBank/DDBJ databases">
        <authorList>
            <person name="Lu H."/>
        </authorList>
    </citation>
    <scope>NUCLEOTIDE SEQUENCE [LARGE SCALE GENOMIC DNA]</scope>
    <source>
        <strain evidence="2 3">BYS87W</strain>
    </source>
</reference>
<keyword evidence="1" id="KW-0472">Membrane</keyword>
<evidence type="ECO:0000313" key="3">
    <source>
        <dbReference type="Proteomes" id="UP001606303"/>
    </source>
</evidence>
<proteinExistence type="predicted"/>
<accession>A0ABW7H2Z1</accession>
<dbReference type="EMBL" id="JBIGIB010000005">
    <property type="protein sequence ID" value="MFG6468598.1"/>
    <property type="molecule type" value="Genomic_DNA"/>
</dbReference>
<feature type="transmembrane region" description="Helical" evidence="1">
    <location>
        <begin position="69"/>
        <end position="102"/>
    </location>
</feature>
<evidence type="ECO:0000313" key="2">
    <source>
        <dbReference type="EMBL" id="MFG6468598.1"/>
    </source>
</evidence>
<evidence type="ECO:0000256" key="1">
    <source>
        <dbReference type="SAM" id="Phobius"/>
    </source>
</evidence>
<sequence length="119" mass="13860">MQEAGFHAMPPEVQRLQSLRQLTLVLYLLYGVGMFTGLPALIAVIVNHVKYGDTAQTLYASHFRWQMRSFWWSLVWAVLGFLTVWIGVGFVILGLNWCWLVYRLVRGFLNWNDGRRMPV</sequence>
<comment type="caution">
    <text evidence="2">The sequence shown here is derived from an EMBL/GenBank/DDBJ whole genome shotgun (WGS) entry which is preliminary data.</text>
</comment>
<keyword evidence="1" id="KW-0812">Transmembrane</keyword>
<organism evidence="2 3">
    <name type="scientific">Pelomonas baiyunensis</name>
    <dbReference type="NCBI Taxonomy" id="3299026"/>
    <lineage>
        <taxon>Bacteria</taxon>
        <taxon>Pseudomonadati</taxon>
        <taxon>Pseudomonadota</taxon>
        <taxon>Betaproteobacteria</taxon>
        <taxon>Burkholderiales</taxon>
        <taxon>Sphaerotilaceae</taxon>
        <taxon>Roseateles</taxon>
    </lineage>
</organism>
<dbReference type="Proteomes" id="UP001606303">
    <property type="component" value="Unassembled WGS sequence"/>
</dbReference>
<name>A0ABW7H2Z1_9BURK</name>